<keyword evidence="3" id="KW-0965">Cell junction</keyword>
<feature type="compositionally biased region" description="Polar residues" evidence="6">
    <location>
        <begin position="50"/>
        <end position="70"/>
    </location>
</feature>
<gene>
    <name evidence="8" type="primary">LOC108668572</name>
</gene>
<protein>
    <submittedName>
        <fullName evidence="8">Uncharacterized protein LOC108668572</fullName>
    </submittedName>
</protein>
<feature type="compositionally biased region" description="Low complexity" evidence="6">
    <location>
        <begin position="71"/>
        <end position="95"/>
    </location>
</feature>
<evidence type="ECO:0000256" key="2">
    <source>
        <dbReference type="ARBA" id="ARBA00009052"/>
    </source>
</evidence>
<comment type="subcellular location">
    <subcellularLocation>
        <location evidence="1">Cell junction</location>
        <location evidence="1">Adherens junction</location>
    </subcellularLocation>
</comment>
<evidence type="ECO:0000256" key="5">
    <source>
        <dbReference type="SAM" id="Coils"/>
    </source>
</evidence>
<evidence type="ECO:0000313" key="7">
    <source>
        <dbReference type="Proteomes" id="UP000694843"/>
    </source>
</evidence>
<dbReference type="PANTHER" id="PTHR13546">
    <property type="entry name" value="RE60986P"/>
    <property type="match status" value="1"/>
</dbReference>
<dbReference type="PANTHER" id="PTHR13546:SF15">
    <property type="entry name" value="CCDC85"/>
    <property type="match status" value="1"/>
</dbReference>
<feature type="region of interest" description="Disordered" evidence="6">
    <location>
        <begin position="1"/>
        <end position="207"/>
    </location>
</feature>
<feature type="compositionally biased region" description="Polar residues" evidence="6">
    <location>
        <begin position="170"/>
        <end position="179"/>
    </location>
</feature>
<keyword evidence="7" id="KW-1185">Reference proteome</keyword>
<proteinExistence type="inferred from homology"/>
<feature type="coiled-coil region" evidence="5">
    <location>
        <begin position="263"/>
        <end position="290"/>
    </location>
</feature>
<evidence type="ECO:0000313" key="8">
    <source>
        <dbReference type="RefSeq" id="XP_018011301.1"/>
    </source>
</evidence>
<feature type="compositionally biased region" description="Low complexity" evidence="6">
    <location>
        <begin position="112"/>
        <end position="130"/>
    </location>
</feature>
<evidence type="ECO:0000256" key="6">
    <source>
        <dbReference type="SAM" id="MobiDB-lite"/>
    </source>
</evidence>
<feature type="compositionally biased region" description="Polar residues" evidence="6">
    <location>
        <begin position="587"/>
        <end position="601"/>
    </location>
</feature>
<feature type="compositionally biased region" description="Pro residues" evidence="6">
    <location>
        <begin position="10"/>
        <end position="24"/>
    </location>
</feature>
<name>A0A8B7NCM8_HYAAZ</name>
<dbReference type="InterPro" id="IPR019359">
    <property type="entry name" value="CCDC85"/>
</dbReference>
<accession>A0A8B7NCM8</accession>
<dbReference type="GO" id="GO:0005912">
    <property type="term" value="C:adherens junction"/>
    <property type="evidence" value="ECO:0007669"/>
    <property type="project" value="UniProtKB-SubCell"/>
</dbReference>
<feature type="compositionally biased region" description="Basic residues" evidence="6">
    <location>
        <begin position="155"/>
        <end position="166"/>
    </location>
</feature>
<sequence length="676" mass="73414">MSTPDTLAAHPPPPPPPVAHPGPPHASLRYPSSSHHQQHSLASSIPYPQHPTSSVPHQQHSASSIPHKSLTSSSIPHQQHSSSSSVPHQQHTSSSIPHQQHTSSIPHQQHTSSSSIPNQPHSSSSSIPQSWHYQAHQGASGSQQRSYSGPPPPQHHNKHTSVHGPHKLTQAGSSHQQVPVGTPHHPDVEAVPHHHNVPYGGRDPAYNKSTEIRPAIQSSGATRPTGYLEAPLYSQGAERPSQGETKAYASRKVEGAEVRLPEGANLAQELRSLKDHLQRLTDDNQELRDLCCFLDDDRQKGRKLAREWQRFGRYTASVMRQEVTAYQNKLRELEVRQQHLITDNLELKELCLYLDEERSNATCGNCGRPLQARDDGDGSSSSTHPDEALNNNEAESPHSASNATTPTPSHHQQVLLELQGAASYDDGGTGGSPSLGLSRAGSRERLLDDGRQRTPFNEQVLWYIRSLETRLQTLESGGIRRPAEAGGARHKGEDGGAGASKRPPYPPPYSLSHHLRAMDLGIAPAPLGSYESEDDLLSPPLVCRPPAVAAALRVLEVQEQLSGAPPAPLSAFSAPSNHRPPPHPRPQSATIVTQHKASSISHPRHLPKGRGSVSASSSPHPNLQAQLDPLDPPPARSHMASKEKDGALTDNEKALLHQMCNVVWRKLEEAPSDLNR</sequence>
<evidence type="ECO:0000256" key="3">
    <source>
        <dbReference type="ARBA" id="ARBA00022949"/>
    </source>
</evidence>
<feature type="region of interest" description="Disordered" evidence="6">
    <location>
        <begin position="372"/>
        <end position="411"/>
    </location>
</feature>
<feature type="compositionally biased region" description="Polar residues" evidence="6">
    <location>
        <begin position="96"/>
        <end position="111"/>
    </location>
</feature>
<organism evidence="7 8">
    <name type="scientific">Hyalella azteca</name>
    <name type="common">Amphipod</name>
    <dbReference type="NCBI Taxonomy" id="294128"/>
    <lineage>
        <taxon>Eukaryota</taxon>
        <taxon>Metazoa</taxon>
        <taxon>Ecdysozoa</taxon>
        <taxon>Arthropoda</taxon>
        <taxon>Crustacea</taxon>
        <taxon>Multicrustacea</taxon>
        <taxon>Malacostraca</taxon>
        <taxon>Eumalacostraca</taxon>
        <taxon>Peracarida</taxon>
        <taxon>Amphipoda</taxon>
        <taxon>Senticaudata</taxon>
        <taxon>Talitrida</taxon>
        <taxon>Talitroidea</taxon>
        <taxon>Hyalellidae</taxon>
        <taxon>Hyalella</taxon>
    </lineage>
</organism>
<feature type="compositionally biased region" description="Polar residues" evidence="6">
    <location>
        <begin position="137"/>
        <end position="147"/>
    </location>
</feature>
<dbReference type="Pfam" id="PF10226">
    <property type="entry name" value="CCDC85"/>
    <property type="match status" value="1"/>
</dbReference>
<dbReference type="AlphaFoldDB" id="A0A8B7NCM8"/>
<reference evidence="8" key="1">
    <citation type="submission" date="2025-08" db="UniProtKB">
        <authorList>
            <consortium name="RefSeq"/>
        </authorList>
    </citation>
    <scope>IDENTIFICATION</scope>
    <source>
        <tissue evidence="8">Whole organism</tissue>
    </source>
</reference>
<keyword evidence="4 5" id="KW-0175">Coiled coil</keyword>
<dbReference type="OrthoDB" id="10056395at2759"/>
<feature type="compositionally biased region" description="Basic and acidic residues" evidence="6">
    <location>
        <begin position="640"/>
        <end position="652"/>
    </location>
</feature>
<dbReference type="GeneID" id="108668572"/>
<evidence type="ECO:0000256" key="1">
    <source>
        <dbReference type="ARBA" id="ARBA00004536"/>
    </source>
</evidence>
<dbReference type="CTD" id="33509"/>
<feature type="compositionally biased region" description="Polar residues" evidence="6">
    <location>
        <begin position="378"/>
        <end position="411"/>
    </location>
</feature>
<evidence type="ECO:0000256" key="4">
    <source>
        <dbReference type="ARBA" id="ARBA00023054"/>
    </source>
</evidence>
<feature type="compositionally biased region" description="Low complexity" evidence="6">
    <location>
        <begin position="32"/>
        <end position="44"/>
    </location>
</feature>
<dbReference type="KEGG" id="hazt:108668572"/>
<dbReference type="Proteomes" id="UP000694843">
    <property type="component" value="Unplaced"/>
</dbReference>
<dbReference type="RefSeq" id="XP_018011301.1">
    <property type="nucleotide sequence ID" value="XM_018155812.2"/>
</dbReference>
<feature type="region of interest" description="Disordered" evidence="6">
    <location>
        <begin position="478"/>
        <end position="507"/>
    </location>
</feature>
<feature type="region of interest" description="Disordered" evidence="6">
    <location>
        <begin position="564"/>
        <end position="652"/>
    </location>
</feature>
<comment type="similarity">
    <text evidence="2">Belongs to the CCDC85 family.</text>
</comment>